<dbReference type="GO" id="GO:0003700">
    <property type="term" value="F:DNA-binding transcription factor activity"/>
    <property type="evidence" value="ECO:0007669"/>
    <property type="project" value="InterPro"/>
</dbReference>
<dbReference type="InterPro" id="IPR013324">
    <property type="entry name" value="RNA_pol_sigma_r3/r4-like"/>
</dbReference>
<dbReference type="InterPro" id="IPR001589">
    <property type="entry name" value="Actinin_actin-bd_CS"/>
</dbReference>
<evidence type="ECO:0000313" key="2">
    <source>
        <dbReference type="EMBL" id="HIU42522.1"/>
    </source>
</evidence>
<dbReference type="EMBL" id="DVMX01000153">
    <property type="protein sequence ID" value="HIU42522.1"/>
    <property type="molecule type" value="Genomic_DNA"/>
</dbReference>
<evidence type="ECO:0000259" key="1">
    <source>
        <dbReference type="Pfam" id="PF04545"/>
    </source>
</evidence>
<dbReference type="Proteomes" id="UP000824082">
    <property type="component" value="Unassembled WGS sequence"/>
</dbReference>
<protein>
    <submittedName>
        <fullName evidence="2">Sigma-70 family RNA polymerase sigma factor</fullName>
    </submittedName>
</protein>
<dbReference type="InterPro" id="IPR007630">
    <property type="entry name" value="RNA_pol_sigma70_r4"/>
</dbReference>
<dbReference type="SUPFAM" id="SSF88659">
    <property type="entry name" value="Sigma3 and sigma4 domains of RNA polymerase sigma factors"/>
    <property type="match status" value="1"/>
</dbReference>
<dbReference type="Pfam" id="PF04545">
    <property type="entry name" value="Sigma70_r4"/>
    <property type="match status" value="1"/>
</dbReference>
<sequence>MQYGNHSLEQMLSQLPQEEQSTYRRWLNQVLREVIQTRLTPRQQEVLHFYYHCGLNLTEIAHALHRNPSTICRTKQRALQRIEMYLAILPKQ</sequence>
<accession>A0A9D1LKZ3</accession>
<evidence type="ECO:0000313" key="3">
    <source>
        <dbReference type="Proteomes" id="UP000824082"/>
    </source>
</evidence>
<comment type="caution">
    <text evidence="2">The sequence shown here is derived from an EMBL/GenBank/DDBJ whole genome shotgun (WGS) entry which is preliminary data.</text>
</comment>
<dbReference type="Gene3D" id="1.20.140.160">
    <property type="match status" value="1"/>
</dbReference>
<reference evidence="2" key="1">
    <citation type="submission" date="2020-10" db="EMBL/GenBank/DDBJ databases">
        <authorList>
            <person name="Gilroy R."/>
        </authorList>
    </citation>
    <scope>NUCLEOTIDE SEQUENCE</scope>
    <source>
        <strain evidence="2">4509</strain>
    </source>
</reference>
<organism evidence="2 3">
    <name type="scientific">Candidatus Egerieicola faecale</name>
    <dbReference type="NCBI Taxonomy" id="2840774"/>
    <lineage>
        <taxon>Bacteria</taxon>
        <taxon>Bacillati</taxon>
        <taxon>Bacillota</taxon>
        <taxon>Clostridia</taxon>
        <taxon>Eubacteriales</taxon>
        <taxon>Oscillospiraceae</taxon>
        <taxon>Oscillospiraceae incertae sedis</taxon>
        <taxon>Candidatus Egerieicola</taxon>
    </lineage>
</organism>
<gene>
    <name evidence="2" type="ORF">IAD19_08240</name>
</gene>
<reference evidence="2" key="2">
    <citation type="journal article" date="2021" name="PeerJ">
        <title>Extensive microbial diversity within the chicken gut microbiome revealed by metagenomics and culture.</title>
        <authorList>
            <person name="Gilroy R."/>
            <person name="Ravi A."/>
            <person name="Getino M."/>
            <person name="Pursley I."/>
            <person name="Horton D.L."/>
            <person name="Alikhan N.F."/>
            <person name="Baker D."/>
            <person name="Gharbi K."/>
            <person name="Hall N."/>
            <person name="Watson M."/>
            <person name="Adriaenssens E.M."/>
            <person name="Foster-Nyarko E."/>
            <person name="Jarju S."/>
            <person name="Secka A."/>
            <person name="Antonio M."/>
            <person name="Oren A."/>
            <person name="Chaudhuri R.R."/>
            <person name="La Ragione R."/>
            <person name="Hildebrand F."/>
            <person name="Pallen M.J."/>
        </authorList>
    </citation>
    <scope>NUCLEOTIDE SEQUENCE</scope>
    <source>
        <strain evidence="2">4509</strain>
    </source>
</reference>
<feature type="domain" description="RNA polymerase sigma-70 region 4" evidence="1">
    <location>
        <begin position="38"/>
        <end position="82"/>
    </location>
</feature>
<dbReference type="NCBIfam" id="TIGR02937">
    <property type="entry name" value="sigma70-ECF"/>
    <property type="match status" value="1"/>
</dbReference>
<proteinExistence type="predicted"/>
<dbReference type="AlphaFoldDB" id="A0A9D1LKZ3"/>
<dbReference type="PROSITE" id="PS00019">
    <property type="entry name" value="ACTININ_1"/>
    <property type="match status" value="1"/>
</dbReference>
<dbReference type="InterPro" id="IPR014284">
    <property type="entry name" value="RNA_pol_sigma-70_dom"/>
</dbReference>
<name>A0A9D1LKZ3_9FIRM</name>
<dbReference type="GO" id="GO:0006352">
    <property type="term" value="P:DNA-templated transcription initiation"/>
    <property type="evidence" value="ECO:0007669"/>
    <property type="project" value="InterPro"/>
</dbReference>